<dbReference type="EMBL" id="FUZU01000001">
    <property type="protein sequence ID" value="SKC52787.1"/>
    <property type="molecule type" value="Genomic_DNA"/>
</dbReference>
<keyword evidence="1" id="KW-0812">Transmembrane</keyword>
<evidence type="ECO:0000313" key="2">
    <source>
        <dbReference type="EMBL" id="SKC52787.1"/>
    </source>
</evidence>
<dbReference type="AlphaFoldDB" id="A0A1T5JML2"/>
<proteinExistence type="predicted"/>
<dbReference type="STRING" id="688867.SAMN05660236_1282"/>
<dbReference type="OrthoDB" id="798943at2"/>
<keyword evidence="1" id="KW-0472">Membrane</keyword>
<organism evidence="2 3">
    <name type="scientific">Ohtaekwangia koreensis</name>
    <dbReference type="NCBI Taxonomy" id="688867"/>
    <lineage>
        <taxon>Bacteria</taxon>
        <taxon>Pseudomonadati</taxon>
        <taxon>Bacteroidota</taxon>
        <taxon>Cytophagia</taxon>
        <taxon>Cytophagales</taxon>
        <taxon>Fulvivirgaceae</taxon>
        <taxon>Ohtaekwangia</taxon>
    </lineage>
</organism>
<sequence length="65" mass="7490">MNAATERKIIRWFHILASIPIIGFVYGPVSTIAEAAAMVRWVILPLVILSGFWMWKGHVVKKWLR</sequence>
<accession>A0A1T5JML2</accession>
<feature type="transmembrane region" description="Helical" evidence="1">
    <location>
        <begin position="12"/>
        <end position="29"/>
    </location>
</feature>
<reference evidence="2 3" key="1">
    <citation type="submission" date="2017-02" db="EMBL/GenBank/DDBJ databases">
        <authorList>
            <person name="Peterson S.W."/>
        </authorList>
    </citation>
    <scope>NUCLEOTIDE SEQUENCE [LARGE SCALE GENOMIC DNA]</scope>
    <source>
        <strain evidence="2 3">DSM 25262</strain>
    </source>
</reference>
<feature type="transmembrane region" description="Helical" evidence="1">
    <location>
        <begin position="35"/>
        <end position="55"/>
    </location>
</feature>
<protein>
    <recommendedName>
        <fullName evidence="4">PepSY-associated TM region</fullName>
    </recommendedName>
</protein>
<evidence type="ECO:0008006" key="4">
    <source>
        <dbReference type="Google" id="ProtNLM"/>
    </source>
</evidence>
<name>A0A1T5JML2_9BACT</name>
<dbReference type="Proteomes" id="UP000190961">
    <property type="component" value="Unassembled WGS sequence"/>
</dbReference>
<keyword evidence="3" id="KW-1185">Reference proteome</keyword>
<keyword evidence="1" id="KW-1133">Transmembrane helix</keyword>
<evidence type="ECO:0000313" key="3">
    <source>
        <dbReference type="Proteomes" id="UP000190961"/>
    </source>
</evidence>
<dbReference type="RefSeq" id="WP_079685831.1">
    <property type="nucleotide sequence ID" value="NZ_FUZU01000001.1"/>
</dbReference>
<gene>
    <name evidence="2" type="ORF">SAMN05660236_1282</name>
</gene>
<evidence type="ECO:0000256" key="1">
    <source>
        <dbReference type="SAM" id="Phobius"/>
    </source>
</evidence>